<dbReference type="GO" id="GO:0071555">
    <property type="term" value="P:cell wall organization"/>
    <property type="evidence" value="ECO:0007669"/>
    <property type="project" value="UniProtKB-KW"/>
</dbReference>
<comment type="function">
    <text evidence="11">May function in depolymerizing pectin during pollen development, germination, and tube growth. Acts as an exo-polygalacturonase.</text>
</comment>
<dbReference type="InterPro" id="IPR012334">
    <property type="entry name" value="Pectin_lyas_fold"/>
</dbReference>
<feature type="chain" id="PRO_5032409157" description="Exopolygalacturonase" evidence="16">
    <location>
        <begin position="23"/>
        <end position="393"/>
    </location>
</feature>
<evidence type="ECO:0000256" key="14">
    <source>
        <dbReference type="PROSITE-ProRule" id="PRU10052"/>
    </source>
</evidence>
<dbReference type="SMART" id="SM00710">
    <property type="entry name" value="PbH1"/>
    <property type="match status" value="6"/>
</dbReference>
<keyword evidence="3" id="KW-0134">Cell wall</keyword>
<evidence type="ECO:0000256" key="3">
    <source>
        <dbReference type="ARBA" id="ARBA00022512"/>
    </source>
</evidence>
<evidence type="ECO:0000256" key="7">
    <source>
        <dbReference type="ARBA" id="ARBA00023316"/>
    </source>
</evidence>
<evidence type="ECO:0000256" key="4">
    <source>
        <dbReference type="ARBA" id="ARBA00022525"/>
    </source>
</evidence>
<keyword evidence="5 15" id="KW-0378">Hydrolase</keyword>
<gene>
    <name evidence="17" type="ORF">HPP92_024391</name>
</gene>
<evidence type="ECO:0000256" key="9">
    <source>
        <dbReference type="ARBA" id="ARBA00043142"/>
    </source>
</evidence>
<dbReference type="EC" id="3.2.1.67" evidence="8"/>
<comment type="caution">
    <text evidence="17">The sequence shown here is derived from an EMBL/GenBank/DDBJ whole genome shotgun (WGS) entry which is preliminary data.</text>
</comment>
<feature type="signal peptide" evidence="16">
    <location>
        <begin position="1"/>
        <end position="22"/>
    </location>
</feature>
<organism evidence="17 18">
    <name type="scientific">Vanilla planifolia</name>
    <name type="common">Vanilla</name>
    <dbReference type="NCBI Taxonomy" id="51239"/>
    <lineage>
        <taxon>Eukaryota</taxon>
        <taxon>Viridiplantae</taxon>
        <taxon>Streptophyta</taxon>
        <taxon>Embryophyta</taxon>
        <taxon>Tracheophyta</taxon>
        <taxon>Spermatophyta</taxon>
        <taxon>Magnoliopsida</taxon>
        <taxon>Liliopsida</taxon>
        <taxon>Asparagales</taxon>
        <taxon>Orchidaceae</taxon>
        <taxon>Vanilloideae</taxon>
        <taxon>Vanilleae</taxon>
        <taxon>Vanilla</taxon>
    </lineage>
</organism>
<reference evidence="17 18" key="1">
    <citation type="journal article" date="2020" name="Nat. Food">
        <title>A phased Vanilla planifolia genome enables genetic improvement of flavour and production.</title>
        <authorList>
            <person name="Hasing T."/>
            <person name="Tang H."/>
            <person name="Brym M."/>
            <person name="Khazi F."/>
            <person name="Huang T."/>
            <person name="Chambers A.H."/>
        </authorList>
    </citation>
    <scope>NUCLEOTIDE SEQUENCE [LARGE SCALE GENOMIC DNA]</scope>
    <source>
        <tissue evidence="17">Leaf</tissue>
    </source>
</reference>
<evidence type="ECO:0000256" key="6">
    <source>
        <dbReference type="ARBA" id="ARBA00023295"/>
    </source>
</evidence>
<dbReference type="PANTHER" id="PTHR31375">
    <property type="match status" value="1"/>
</dbReference>
<keyword evidence="16" id="KW-0732">Signal</keyword>
<dbReference type="InterPro" id="IPR006626">
    <property type="entry name" value="PbH1"/>
</dbReference>
<dbReference type="OrthoDB" id="514967at2759"/>
<evidence type="ECO:0000256" key="13">
    <source>
        <dbReference type="ARBA" id="ARBA00083621"/>
    </source>
</evidence>
<keyword evidence="7" id="KW-0961">Cell wall biogenesis/degradation</keyword>
<dbReference type="GO" id="GO:0005975">
    <property type="term" value="P:carbohydrate metabolic process"/>
    <property type="evidence" value="ECO:0007669"/>
    <property type="project" value="InterPro"/>
</dbReference>
<dbReference type="InterPro" id="IPR000743">
    <property type="entry name" value="Glyco_hydro_28"/>
</dbReference>
<dbReference type="Gene3D" id="2.160.20.10">
    <property type="entry name" value="Single-stranded right-handed beta-helix, Pectin lyase-like"/>
    <property type="match status" value="1"/>
</dbReference>
<keyword evidence="4" id="KW-0964">Secreted</keyword>
<dbReference type="SUPFAM" id="SSF51126">
    <property type="entry name" value="Pectin lyase-like"/>
    <property type="match status" value="1"/>
</dbReference>
<comment type="subcellular location">
    <subcellularLocation>
        <location evidence="1">Secreted</location>
        <location evidence="1">Cell wall</location>
    </subcellularLocation>
</comment>
<dbReference type="Proteomes" id="UP000636800">
    <property type="component" value="Chromosome 13"/>
</dbReference>
<evidence type="ECO:0000313" key="17">
    <source>
        <dbReference type="EMBL" id="KAG0455099.1"/>
    </source>
</evidence>
<evidence type="ECO:0000256" key="16">
    <source>
        <dbReference type="SAM" id="SignalP"/>
    </source>
</evidence>
<dbReference type="AlphaFoldDB" id="A0A835PNW3"/>
<evidence type="ECO:0000256" key="8">
    <source>
        <dbReference type="ARBA" id="ARBA00038933"/>
    </source>
</evidence>
<evidence type="ECO:0000256" key="11">
    <source>
        <dbReference type="ARBA" id="ARBA00057651"/>
    </source>
</evidence>
<dbReference type="GO" id="GO:0047911">
    <property type="term" value="F:galacturan 1,4-alpha-galacturonidase activity"/>
    <property type="evidence" value="ECO:0007669"/>
    <property type="project" value="UniProtKB-EC"/>
</dbReference>
<comment type="catalytic activity">
    <reaction evidence="10">
        <text>[(1-&gt;4)-alpha-D-galacturonosyl](n) + H2O = alpha-D-galacturonate + [(1-&gt;4)-alpha-D-galacturonosyl](n-1)</text>
        <dbReference type="Rhea" id="RHEA:14117"/>
        <dbReference type="Rhea" id="RHEA-COMP:14570"/>
        <dbReference type="Rhea" id="RHEA-COMP:14572"/>
        <dbReference type="ChEBI" id="CHEBI:15377"/>
        <dbReference type="ChEBI" id="CHEBI:58658"/>
        <dbReference type="ChEBI" id="CHEBI:140523"/>
        <dbReference type="EC" id="3.2.1.67"/>
    </reaction>
</comment>
<sequence>MLRCVLLFLLFLHLPSITTTAASPTTTTFNIVDFGAKADGKTDSAHPLLTAWSRACASRGSGTVIVPHGTFLLSKALLLGPCNNHNMLVDIQGTVVAPASYTRALAWIMLKFVDGVKITGGKLDGFGQALWRCKLAGKSCPVGATSLAVAGSRNVWINGLSSMNSELFHISIYQSSGVRVTGARITAPMDSPNTDGIHIQESSFVTVFGAAVGTGDDCISVGPGGSHIWIEHIKCGPGHGISIGSLGWEASEHGVWNVTARDVEFTGTLNGFRIKSWAKPSNGFARDIVFEDGLMNNVKYPIIIDQNYCPAQNNCPSQTSGVKISNVKFRNVNGTSATQVAVKLDCSKRWPCVGIHLEDVRLRYNGNGRTVATCNNVHGGSAGVVAPPSCISS</sequence>
<keyword evidence="6 15" id="KW-0326">Glycosidase</keyword>
<dbReference type="EMBL" id="JADCNL010000013">
    <property type="protein sequence ID" value="KAG0455099.1"/>
    <property type="molecule type" value="Genomic_DNA"/>
</dbReference>
<protein>
    <recommendedName>
        <fullName evidence="12">Exopolygalacturonase</fullName>
        <ecNumber evidence="8">3.2.1.67</ecNumber>
    </recommendedName>
    <alternativeName>
        <fullName evidence="9">Galacturan 1,4-alpha-galacturonidase</fullName>
    </alternativeName>
    <alternativeName>
        <fullName evidence="13">Pectinase</fullName>
    </alternativeName>
</protein>
<evidence type="ECO:0000256" key="12">
    <source>
        <dbReference type="ARBA" id="ARBA00068298"/>
    </source>
</evidence>
<dbReference type="Pfam" id="PF00295">
    <property type="entry name" value="Glyco_hydro_28"/>
    <property type="match status" value="1"/>
</dbReference>
<evidence type="ECO:0000256" key="15">
    <source>
        <dbReference type="RuleBase" id="RU361169"/>
    </source>
</evidence>
<dbReference type="PROSITE" id="PS00502">
    <property type="entry name" value="POLYGALACTURONASE"/>
    <property type="match status" value="1"/>
</dbReference>
<evidence type="ECO:0000313" key="18">
    <source>
        <dbReference type="Proteomes" id="UP000636800"/>
    </source>
</evidence>
<feature type="active site" evidence="14">
    <location>
        <position position="239"/>
    </location>
</feature>
<accession>A0A835PNW3</accession>
<keyword evidence="18" id="KW-1185">Reference proteome</keyword>
<evidence type="ECO:0000256" key="2">
    <source>
        <dbReference type="ARBA" id="ARBA00008834"/>
    </source>
</evidence>
<dbReference type="FunFam" id="2.160.20.10:FF:000004">
    <property type="entry name" value="Pectin lyase-like superfamily protein"/>
    <property type="match status" value="1"/>
</dbReference>
<dbReference type="GO" id="GO:0004650">
    <property type="term" value="F:polygalacturonase activity"/>
    <property type="evidence" value="ECO:0007669"/>
    <property type="project" value="InterPro"/>
</dbReference>
<proteinExistence type="inferred from homology"/>
<evidence type="ECO:0000256" key="5">
    <source>
        <dbReference type="ARBA" id="ARBA00022801"/>
    </source>
</evidence>
<evidence type="ECO:0000256" key="10">
    <source>
        <dbReference type="ARBA" id="ARBA00048766"/>
    </source>
</evidence>
<evidence type="ECO:0000256" key="1">
    <source>
        <dbReference type="ARBA" id="ARBA00004191"/>
    </source>
</evidence>
<name>A0A835PNW3_VANPL</name>
<comment type="similarity">
    <text evidence="2 15">Belongs to the glycosyl hydrolase 28 family.</text>
</comment>
<dbReference type="InterPro" id="IPR011050">
    <property type="entry name" value="Pectin_lyase_fold/virulence"/>
</dbReference>